<sequence length="125" mass="14588">MFDRSPYRTMMRALEKATAYRRDGIIYIFVTGEMPTPCDEVKIVGTYPGNIVHIADPGVAELFIKMGRKPEEEGDYCIPIVMPFFIEEEIEDSDHDEVAIYVNDNLYKRIEIEEWNETFARGRKE</sequence>
<evidence type="ECO:0000313" key="1">
    <source>
        <dbReference type="EMBL" id="AJH02040.1"/>
    </source>
</evidence>
<dbReference type="OrthoDB" id="1911772at2"/>
<dbReference type="EMBL" id="CP010086">
    <property type="protein sequence ID" value="AJH02040.1"/>
    <property type="molecule type" value="Genomic_DNA"/>
</dbReference>
<dbReference type="RefSeq" id="WP_041900506.1">
    <property type="nucleotide sequence ID" value="NZ_CP010086.2"/>
</dbReference>
<evidence type="ECO:0000313" key="2">
    <source>
        <dbReference type="Proteomes" id="UP000031866"/>
    </source>
</evidence>
<proteinExistence type="predicted"/>
<accession>A0A0B5QI32</accession>
<dbReference type="KEGG" id="cbei:LF65_05529"/>
<protein>
    <submittedName>
        <fullName evidence="1">Uncharacterized protein</fullName>
    </submittedName>
</protein>
<name>A0A0B5QI32_CLOBE</name>
<gene>
    <name evidence="1" type="ORF">LF65_05529</name>
</gene>
<dbReference type="AlphaFoldDB" id="A0A0B5QI32"/>
<organism evidence="1 2">
    <name type="scientific">Clostridium beijerinckii</name>
    <name type="common">Clostridium MP</name>
    <dbReference type="NCBI Taxonomy" id="1520"/>
    <lineage>
        <taxon>Bacteria</taxon>
        <taxon>Bacillati</taxon>
        <taxon>Bacillota</taxon>
        <taxon>Clostridia</taxon>
        <taxon>Eubacteriales</taxon>
        <taxon>Clostridiaceae</taxon>
        <taxon>Clostridium</taxon>
    </lineage>
</organism>
<dbReference type="Proteomes" id="UP000031866">
    <property type="component" value="Chromosome"/>
</dbReference>
<reference evidence="2" key="1">
    <citation type="submission" date="2014-12" db="EMBL/GenBank/DDBJ databases">
        <title>Genome sequence of Clostridium beijerinckii strain 59B.</title>
        <authorList>
            <person name="Little G.T."/>
            <person name="Minton N.P."/>
        </authorList>
    </citation>
    <scope>NUCLEOTIDE SEQUENCE [LARGE SCALE GENOMIC DNA]</scope>
    <source>
        <strain evidence="2">59B</strain>
    </source>
</reference>